<reference evidence="3" key="1">
    <citation type="submission" date="2009-10" db="EMBL/GenBank/DDBJ databases">
        <title>Complete sequence of chromosome of Methanocaldococcus vulcanius M7.</title>
        <authorList>
            <consortium name="US DOE Joint Genome Institute"/>
            <person name="Lucas S."/>
            <person name="Copeland A."/>
            <person name="Lapidus A."/>
            <person name="Glavina del Rio T."/>
            <person name="Dalin E."/>
            <person name="Tice H."/>
            <person name="Bruce D."/>
            <person name="Goodwin L."/>
            <person name="Pitluck S."/>
            <person name="Lcollab F.I."/>
            <person name="Brettin T."/>
            <person name="Detter J.C."/>
            <person name="Han C."/>
            <person name="Tapia R."/>
            <person name="Kuske C.R."/>
            <person name="Schmutz J."/>
            <person name="Larimer F."/>
            <person name="Land M."/>
            <person name="Hauser L."/>
            <person name="Kyrpides N."/>
            <person name="Ovchinikova G."/>
            <person name="Sieprawska-Lupa M."/>
            <person name="Whitman W.B."/>
            <person name="Woyke T."/>
        </authorList>
    </citation>
    <scope>NUCLEOTIDE SEQUENCE [LARGE SCALE GENOMIC DNA]</scope>
    <source>
        <strain evidence="3">M7</strain>
    </source>
</reference>
<feature type="transmembrane region" description="Helical" evidence="2">
    <location>
        <begin position="89"/>
        <end position="108"/>
    </location>
</feature>
<dbReference type="STRING" id="579137.Metvu_1031"/>
<evidence type="ECO:0000313" key="4">
    <source>
        <dbReference type="Proteomes" id="UP000002063"/>
    </source>
</evidence>
<feature type="compositionally biased region" description="Basic and acidic residues" evidence="1">
    <location>
        <begin position="34"/>
        <end position="43"/>
    </location>
</feature>
<dbReference type="KEGG" id="mvu:Metvu_1031"/>
<dbReference type="AlphaFoldDB" id="C9RH37"/>
<feature type="compositionally biased region" description="Acidic residues" evidence="1">
    <location>
        <begin position="44"/>
        <end position="62"/>
    </location>
</feature>
<dbReference type="RefSeq" id="WP_015733109.1">
    <property type="nucleotide sequence ID" value="NC_013407.1"/>
</dbReference>
<gene>
    <name evidence="3" type="ordered locus">Metvu_1031</name>
</gene>
<dbReference type="Proteomes" id="UP000002063">
    <property type="component" value="Chromosome"/>
</dbReference>
<sequence>MVEIKFNDEENKKLENKENESLEDSQNLENIALEELKSMNKSEDSDEENEERMENKEDEEEFGDISFDDDEIDFSMEKEPPKSADECKLSAILDYAFFFYFMMFALFYKELKNKAKFVKNFIEKNKQAIDEIKIRIERVLANTLPKTYEKLIKLDDYAFILGILMLTVNFHIEVQEAILHQNFVRM</sequence>
<organism evidence="3 4">
    <name type="scientific">Methanocaldococcus vulcanius (strain ATCC 700851 / DSM 12094 / M7)</name>
    <name type="common">Methanococcus vulcanius</name>
    <dbReference type="NCBI Taxonomy" id="579137"/>
    <lineage>
        <taxon>Archaea</taxon>
        <taxon>Methanobacteriati</taxon>
        <taxon>Methanobacteriota</taxon>
        <taxon>Methanomada group</taxon>
        <taxon>Methanococci</taxon>
        <taxon>Methanococcales</taxon>
        <taxon>Methanocaldococcaceae</taxon>
        <taxon>Methanocaldococcus</taxon>
    </lineage>
</organism>
<evidence type="ECO:0000256" key="1">
    <source>
        <dbReference type="SAM" id="MobiDB-lite"/>
    </source>
</evidence>
<name>C9RH37_METVM</name>
<keyword evidence="4" id="KW-1185">Reference proteome</keyword>
<keyword evidence="2" id="KW-1133">Transmembrane helix</keyword>
<dbReference type="EMBL" id="CP001787">
    <property type="protein sequence ID" value="ACX72889.1"/>
    <property type="molecule type" value="Genomic_DNA"/>
</dbReference>
<dbReference type="HOGENOM" id="CLU_1451440_0_0_2"/>
<evidence type="ECO:0000313" key="3">
    <source>
        <dbReference type="EMBL" id="ACX72889.1"/>
    </source>
</evidence>
<keyword evidence="2" id="KW-0472">Membrane</keyword>
<keyword evidence="2" id="KW-0812">Transmembrane</keyword>
<proteinExistence type="predicted"/>
<feature type="region of interest" description="Disordered" evidence="1">
    <location>
        <begin position="1"/>
        <end position="62"/>
    </location>
</feature>
<feature type="compositionally biased region" description="Basic and acidic residues" evidence="1">
    <location>
        <begin position="1"/>
        <end position="20"/>
    </location>
</feature>
<protein>
    <submittedName>
        <fullName evidence="3">Uncharacterized protein</fullName>
    </submittedName>
</protein>
<accession>C9RH37</accession>
<dbReference type="GeneID" id="8513368"/>
<evidence type="ECO:0000256" key="2">
    <source>
        <dbReference type="SAM" id="Phobius"/>
    </source>
</evidence>